<gene>
    <name evidence="4" type="ORF">SAMN05660686_04632</name>
</gene>
<dbReference type="PIRSF" id="PIRSF005900">
    <property type="entry name" value="Dps"/>
    <property type="match status" value="1"/>
</dbReference>
<dbReference type="Proteomes" id="UP000198615">
    <property type="component" value="Unassembled WGS sequence"/>
</dbReference>
<name>A0A8G2F0K2_9PROT</name>
<protein>
    <submittedName>
        <fullName evidence="4">Starvation-inducible DNA-binding protein</fullName>
    </submittedName>
</protein>
<dbReference type="EMBL" id="FNBW01000019">
    <property type="protein sequence ID" value="SDG50229.1"/>
    <property type="molecule type" value="Genomic_DNA"/>
</dbReference>
<evidence type="ECO:0000256" key="1">
    <source>
        <dbReference type="ARBA" id="ARBA00009497"/>
    </source>
</evidence>
<dbReference type="InterPro" id="IPR008331">
    <property type="entry name" value="Ferritin_DPS_dom"/>
</dbReference>
<dbReference type="SUPFAM" id="SSF47240">
    <property type="entry name" value="Ferritin-like"/>
    <property type="match status" value="1"/>
</dbReference>
<dbReference type="GO" id="GO:0008199">
    <property type="term" value="F:ferric iron binding"/>
    <property type="evidence" value="ECO:0007669"/>
    <property type="project" value="InterPro"/>
</dbReference>
<dbReference type="InterPro" id="IPR002177">
    <property type="entry name" value="DPS_DNA-bd"/>
</dbReference>
<dbReference type="PROSITE" id="PS00818">
    <property type="entry name" value="DPS_1"/>
    <property type="match status" value="1"/>
</dbReference>
<dbReference type="InterPro" id="IPR023188">
    <property type="entry name" value="DPS_DNA-bd_CS"/>
</dbReference>
<accession>A0A8G2F0K2</accession>
<dbReference type="GO" id="GO:0003677">
    <property type="term" value="F:DNA binding"/>
    <property type="evidence" value="ECO:0007669"/>
    <property type="project" value="UniProtKB-KW"/>
</dbReference>
<evidence type="ECO:0000259" key="3">
    <source>
        <dbReference type="Pfam" id="PF00210"/>
    </source>
</evidence>
<dbReference type="OrthoDB" id="9797687at2"/>
<feature type="domain" description="Ferritin/DPS" evidence="3">
    <location>
        <begin position="9"/>
        <end position="145"/>
    </location>
</feature>
<dbReference type="PANTHER" id="PTHR42932">
    <property type="entry name" value="GENERAL STRESS PROTEIN 20U"/>
    <property type="match status" value="1"/>
</dbReference>
<sequence length="148" mass="15915">MSANSKPVIAALEQALADTYALALKTQNYHWNVEGPTFYGLHNLFEEQYNDAHGAVDELAERIRALGAPAPGSFQVFMDATKIADAKQNADAKAMVSDLAASHETMGATLRDGISVAEDAGDPATADMLTARLTTHDKHAWMLRSLKA</sequence>
<reference evidence="4 5" key="1">
    <citation type="submission" date="2016-10" db="EMBL/GenBank/DDBJ databases">
        <authorList>
            <person name="Varghese N."/>
            <person name="Submissions S."/>
        </authorList>
    </citation>
    <scope>NUCLEOTIDE SEQUENCE [LARGE SCALE GENOMIC DNA]</scope>
    <source>
        <strain evidence="4 5">DSM 18839</strain>
    </source>
</reference>
<dbReference type="PROSITE" id="PS00819">
    <property type="entry name" value="DPS_2"/>
    <property type="match status" value="1"/>
</dbReference>
<dbReference type="AlphaFoldDB" id="A0A8G2F0K2"/>
<dbReference type="GO" id="GO:0016722">
    <property type="term" value="F:oxidoreductase activity, acting on metal ions"/>
    <property type="evidence" value="ECO:0007669"/>
    <property type="project" value="InterPro"/>
</dbReference>
<dbReference type="PANTHER" id="PTHR42932:SF3">
    <property type="entry name" value="DNA PROTECTION DURING STARVATION PROTEIN"/>
    <property type="match status" value="1"/>
</dbReference>
<proteinExistence type="inferred from homology"/>
<evidence type="ECO:0000256" key="2">
    <source>
        <dbReference type="RuleBase" id="RU003875"/>
    </source>
</evidence>
<organism evidence="4 5">
    <name type="scientific">Thalassobaculum litoreum DSM 18839</name>
    <dbReference type="NCBI Taxonomy" id="1123362"/>
    <lineage>
        <taxon>Bacteria</taxon>
        <taxon>Pseudomonadati</taxon>
        <taxon>Pseudomonadota</taxon>
        <taxon>Alphaproteobacteria</taxon>
        <taxon>Rhodospirillales</taxon>
        <taxon>Thalassobaculaceae</taxon>
        <taxon>Thalassobaculum</taxon>
    </lineage>
</organism>
<dbReference type="InterPro" id="IPR009078">
    <property type="entry name" value="Ferritin-like_SF"/>
</dbReference>
<keyword evidence="5" id="KW-1185">Reference proteome</keyword>
<comment type="caution">
    <text evidence="4">The sequence shown here is derived from an EMBL/GenBank/DDBJ whole genome shotgun (WGS) entry which is preliminary data.</text>
</comment>
<dbReference type="InterPro" id="IPR012347">
    <property type="entry name" value="Ferritin-like"/>
</dbReference>
<evidence type="ECO:0000313" key="5">
    <source>
        <dbReference type="Proteomes" id="UP000198615"/>
    </source>
</evidence>
<evidence type="ECO:0000313" key="4">
    <source>
        <dbReference type="EMBL" id="SDG50229.1"/>
    </source>
</evidence>
<dbReference type="Gene3D" id="1.20.1260.10">
    <property type="match status" value="1"/>
</dbReference>
<keyword evidence="4" id="KW-0238">DNA-binding</keyword>
<comment type="similarity">
    <text evidence="1 2">Belongs to the Dps family.</text>
</comment>
<dbReference type="CDD" id="cd01043">
    <property type="entry name" value="DPS"/>
    <property type="match status" value="1"/>
</dbReference>
<dbReference type="RefSeq" id="WP_093154194.1">
    <property type="nucleotide sequence ID" value="NZ_FNBW01000019.1"/>
</dbReference>
<dbReference type="Pfam" id="PF00210">
    <property type="entry name" value="Ferritin"/>
    <property type="match status" value="1"/>
</dbReference>
<dbReference type="PRINTS" id="PR01346">
    <property type="entry name" value="HELNAPAPROT"/>
</dbReference>